<dbReference type="Pfam" id="PF04221">
    <property type="entry name" value="RelB"/>
    <property type="match status" value="1"/>
</dbReference>
<protein>
    <submittedName>
        <fullName evidence="1">Uncharacterized protein</fullName>
    </submittedName>
</protein>
<organism evidence="1">
    <name type="scientific">Muribaculaceae bacterium Z82</name>
    <dbReference type="NCBI Taxonomy" id="2304548"/>
    <lineage>
        <taxon>Bacteria</taxon>
        <taxon>Pseudomonadati</taxon>
        <taxon>Bacteroidota</taxon>
        <taxon>Bacteroidia</taxon>
        <taxon>Bacteroidales</taxon>
        <taxon>Muribaculaceae</taxon>
    </lineage>
</organism>
<sequence>MNATVSARIPVELRDTVYASLGESGLTPTQLIQNAFAYYARNRTLPLEEEPVLPGKRTLSQDRLGSLAQSIRETTLAVDPAFFQGKSDDELLEEALREAYASLA</sequence>
<proteinExistence type="predicted"/>
<dbReference type="EMBL" id="QWKH01000051">
    <property type="protein sequence ID" value="NBI34855.1"/>
    <property type="molecule type" value="Genomic_DNA"/>
</dbReference>
<dbReference type="Gene3D" id="1.10.1220.10">
    <property type="entry name" value="Met repressor-like"/>
    <property type="match status" value="1"/>
</dbReference>
<evidence type="ECO:0000313" key="1">
    <source>
        <dbReference type="EMBL" id="NBI34855.1"/>
    </source>
</evidence>
<dbReference type="GO" id="GO:0006355">
    <property type="term" value="P:regulation of DNA-templated transcription"/>
    <property type="evidence" value="ECO:0007669"/>
    <property type="project" value="InterPro"/>
</dbReference>
<accession>A0A7C9JR08</accession>
<dbReference type="InterPro" id="IPR013321">
    <property type="entry name" value="Arc_rbn_hlx_hlx"/>
</dbReference>
<reference evidence="1" key="1">
    <citation type="submission" date="2018-08" db="EMBL/GenBank/DDBJ databases">
        <title>Murine metabolic-syndrome-specific gut microbial biobank.</title>
        <authorList>
            <person name="Liu C."/>
        </authorList>
    </citation>
    <scope>NUCLEOTIDE SEQUENCE [LARGE SCALE GENOMIC DNA]</scope>
    <source>
        <strain evidence="1">Z82</strain>
    </source>
</reference>
<dbReference type="InterPro" id="IPR007337">
    <property type="entry name" value="RelB/DinJ"/>
</dbReference>
<name>A0A7C9JR08_9BACT</name>
<comment type="caution">
    <text evidence="1">The sequence shown here is derived from an EMBL/GenBank/DDBJ whole genome shotgun (WGS) entry which is preliminary data.</text>
</comment>
<gene>
    <name evidence="1" type="ORF">D1639_07390</name>
</gene>
<dbReference type="AlphaFoldDB" id="A0A7C9JR08"/>